<dbReference type="InterPro" id="IPR029058">
    <property type="entry name" value="AB_hydrolase_fold"/>
</dbReference>
<dbReference type="PANTHER" id="PTHR12277">
    <property type="entry name" value="ALPHA/BETA HYDROLASE DOMAIN-CONTAINING PROTEIN"/>
    <property type="match status" value="1"/>
</dbReference>
<sequence>MKSDINISSAEIWTKQLSIWMIYLFLTTMIFPSICNGQDKKSWSEEEWNTLLTEQLFPGKKIENLAFNFDTPFEEKYIPMKDSIILNGLLFKTKIPKGLIFYLHGSNGALDTWGKIAPIYTANNYDIFMLDYRGYGKSQGKVTDESMLYNDIQIVYNKLKTIYSEHNIIVLGQSMGSALASNIAANNQPGLLILQAPYYNLADWVNNVAPELDTTNIPFRFDNASHLKKVKCPIIIFHGSSDKAVYYGSSAKLSKLLKSSDRFITLNNEGHNDFSKNKVYLKWISTILRSNQHAK</sequence>
<evidence type="ECO:0000259" key="1">
    <source>
        <dbReference type="Pfam" id="PF12146"/>
    </source>
</evidence>
<feature type="domain" description="Serine aminopeptidase S33" evidence="1">
    <location>
        <begin position="96"/>
        <end position="203"/>
    </location>
</feature>
<evidence type="ECO:0000313" key="3">
    <source>
        <dbReference type="Proteomes" id="UP000286246"/>
    </source>
</evidence>
<dbReference type="AlphaFoldDB" id="A0A420BEW2"/>
<dbReference type="EMBL" id="RAPY01000001">
    <property type="protein sequence ID" value="RKE55243.1"/>
    <property type="molecule type" value="Genomic_DNA"/>
</dbReference>
<dbReference type="SUPFAM" id="SSF53474">
    <property type="entry name" value="alpha/beta-Hydrolases"/>
    <property type="match status" value="1"/>
</dbReference>
<dbReference type="Proteomes" id="UP000286246">
    <property type="component" value="Unassembled WGS sequence"/>
</dbReference>
<comment type="caution">
    <text evidence="2">The sequence shown here is derived from an EMBL/GenBank/DDBJ whole genome shotgun (WGS) entry which is preliminary data.</text>
</comment>
<dbReference type="OrthoDB" id="9777090at2"/>
<dbReference type="InterPro" id="IPR022742">
    <property type="entry name" value="Hydrolase_4"/>
</dbReference>
<dbReference type="Pfam" id="PF12146">
    <property type="entry name" value="Hydrolase_4"/>
    <property type="match status" value="1"/>
</dbReference>
<proteinExistence type="predicted"/>
<reference evidence="2 3" key="1">
    <citation type="submission" date="2018-09" db="EMBL/GenBank/DDBJ databases">
        <title>Genomic Encyclopedia of Type Strains, Phase III (KMG-III): the genomes of soil and plant-associated and newly described type strains.</title>
        <authorList>
            <person name="Whitman W."/>
        </authorList>
    </citation>
    <scope>NUCLEOTIDE SEQUENCE [LARGE SCALE GENOMIC DNA]</scope>
    <source>
        <strain evidence="2 3">CECT 7938</strain>
    </source>
</reference>
<dbReference type="Gene3D" id="3.40.50.1820">
    <property type="entry name" value="alpha/beta hydrolase"/>
    <property type="match status" value="1"/>
</dbReference>
<organism evidence="2 3">
    <name type="scientific">Sphingobacterium detergens</name>
    <dbReference type="NCBI Taxonomy" id="1145106"/>
    <lineage>
        <taxon>Bacteria</taxon>
        <taxon>Pseudomonadati</taxon>
        <taxon>Bacteroidota</taxon>
        <taxon>Sphingobacteriia</taxon>
        <taxon>Sphingobacteriales</taxon>
        <taxon>Sphingobacteriaceae</taxon>
        <taxon>Sphingobacterium</taxon>
    </lineage>
</organism>
<gene>
    <name evidence="2" type="ORF">DFQ12_0073</name>
</gene>
<accession>A0A420BEW2</accession>
<evidence type="ECO:0000313" key="2">
    <source>
        <dbReference type="EMBL" id="RKE55243.1"/>
    </source>
</evidence>
<protein>
    <recommendedName>
        <fullName evidence="1">Serine aminopeptidase S33 domain-containing protein</fullName>
    </recommendedName>
</protein>
<dbReference type="PANTHER" id="PTHR12277:SF81">
    <property type="entry name" value="PROTEIN ABHD13"/>
    <property type="match status" value="1"/>
</dbReference>
<name>A0A420BEW2_SPHD1</name>
<keyword evidence="3" id="KW-1185">Reference proteome</keyword>